<proteinExistence type="predicted"/>
<gene>
    <name evidence="2" type="ORF">CYMTET_52325</name>
</gene>
<accession>A0AAE0BKE6</accession>
<organism evidence="2 3">
    <name type="scientific">Cymbomonas tetramitiformis</name>
    <dbReference type="NCBI Taxonomy" id="36881"/>
    <lineage>
        <taxon>Eukaryota</taxon>
        <taxon>Viridiplantae</taxon>
        <taxon>Chlorophyta</taxon>
        <taxon>Pyramimonadophyceae</taxon>
        <taxon>Pyramimonadales</taxon>
        <taxon>Pyramimonadaceae</taxon>
        <taxon>Cymbomonas</taxon>
    </lineage>
</organism>
<feature type="region of interest" description="Disordered" evidence="1">
    <location>
        <begin position="1"/>
        <end position="27"/>
    </location>
</feature>
<feature type="compositionally biased region" description="Polar residues" evidence="1">
    <location>
        <begin position="1"/>
        <end position="11"/>
    </location>
</feature>
<evidence type="ECO:0000313" key="3">
    <source>
        <dbReference type="Proteomes" id="UP001190700"/>
    </source>
</evidence>
<protein>
    <submittedName>
        <fullName evidence="2">Uncharacterized protein</fullName>
    </submittedName>
</protein>
<comment type="caution">
    <text evidence="2">The sequence shown here is derived from an EMBL/GenBank/DDBJ whole genome shotgun (WGS) entry which is preliminary data.</text>
</comment>
<evidence type="ECO:0000313" key="2">
    <source>
        <dbReference type="EMBL" id="KAK3237614.1"/>
    </source>
</evidence>
<dbReference type="Proteomes" id="UP001190700">
    <property type="component" value="Unassembled WGS sequence"/>
</dbReference>
<dbReference type="AlphaFoldDB" id="A0AAE0BKE6"/>
<dbReference type="EMBL" id="LGRX02034511">
    <property type="protein sequence ID" value="KAK3237614.1"/>
    <property type="molecule type" value="Genomic_DNA"/>
</dbReference>
<evidence type="ECO:0000256" key="1">
    <source>
        <dbReference type="SAM" id="MobiDB-lite"/>
    </source>
</evidence>
<sequence length="392" mass="41807">MSSKATPSGVQFPTDAKGQRSTTSAGKKIWAAAASPVDQKAADALTAEKDWRHKYGKHVMALADLQMKSPEVALSAARAGLESVYSSFEFIRDGKTSKLSEAMDSLTSESFSTGTIQGNKTLDPATRKIVMPYKGKTQESADVLKTVTMLSAAGALEPDVAAAMTELHSHPEWLDLSQKVFVLIGATSEMCPFKTLMSLGATVVAIARPSKRLNKLVEQTRSSPGTLILPLSAPQTEGMSDEDVCALAGADVLTQAPEIRNWLLSVAPGKQLVIGSYIYLDGEAHVRASVAMDAIVSGVCKGRPGCALTYLATPSNGYPIPQEAYDDSKKRLKDVPWWHGLMSTVLGRFDKTARPQVPSADGSTQFCIFDGLTVVQGPNYALAKTIQVGPNI</sequence>
<reference evidence="2 3" key="1">
    <citation type="journal article" date="2015" name="Genome Biol. Evol.">
        <title>Comparative Genomics of a Bacterivorous Green Alga Reveals Evolutionary Causalities and Consequences of Phago-Mixotrophic Mode of Nutrition.</title>
        <authorList>
            <person name="Burns J.A."/>
            <person name="Paasch A."/>
            <person name="Narechania A."/>
            <person name="Kim E."/>
        </authorList>
    </citation>
    <scope>NUCLEOTIDE SEQUENCE [LARGE SCALE GENOMIC DNA]</scope>
    <source>
        <strain evidence="2 3">PLY_AMNH</strain>
    </source>
</reference>
<name>A0AAE0BKE6_9CHLO</name>
<keyword evidence="3" id="KW-1185">Reference proteome</keyword>